<feature type="region of interest" description="Disordered" evidence="1">
    <location>
        <begin position="444"/>
        <end position="537"/>
    </location>
</feature>
<dbReference type="InterPro" id="IPR001214">
    <property type="entry name" value="SET_dom"/>
</dbReference>
<feature type="domain" description="Myb-like" evidence="2">
    <location>
        <begin position="330"/>
        <end position="400"/>
    </location>
</feature>
<dbReference type="SMART" id="SM00717">
    <property type="entry name" value="SANT"/>
    <property type="match status" value="1"/>
</dbReference>
<feature type="region of interest" description="Disordered" evidence="1">
    <location>
        <begin position="81"/>
        <end position="114"/>
    </location>
</feature>
<gene>
    <name evidence="4" type="primary">PRDM11</name>
</gene>
<feature type="compositionally biased region" description="Basic residues" evidence="1">
    <location>
        <begin position="637"/>
        <end position="646"/>
    </location>
</feature>
<reference evidence="4" key="1">
    <citation type="submission" date="2025-08" db="UniProtKB">
        <authorList>
            <consortium name="RefSeq"/>
        </authorList>
    </citation>
    <scope>IDENTIFICATION</scope>
    <source>
        <tissue evidence="4">Blood</tissue>
    </source>
</reference>
<name>A0ABM4TJI4_BOSIN</name>
<evidence type="ECO:0000313" key="4">
    <source>
        <dbReference type="RefSeq" id="XP_070660213.1"/>
    </source>
</evidence>
<protein>
    <submittedName>
        <fullName evidence="4">PR domain-containing protein 11 isoform X4</fullName>
    </submittedName>
</protein>
<feature type="region of interest" description="Disordered" evidence="1">
    <location>
        <begin position="169"/>
        <end position="188"/>
    </location>
</feature>
<organism evidence="3 4">
    <name type="scientific">Bos indicus</name>
    <name type="common">Zebu</name>
    <dbReference type="NCBI Taxonomy" id="9915"/>
    <lineage>
        <taxon>Eukaryota</taxon>
        <taxon>Metazoa</taxon>
        <taxon>Chordata</taxon>
        <taxon>Craniata</taxon>
        <taxon>Vertebrata</taxon>
        <taxon>Euteleostomi</taxon>
        <taxon>Mammalia</taxon>
        <taxon>Eutheria</taxon>
        <taxon>Laurasiatheria</taxon>
        <taxon>Artiodactyla</taxon>
        <taxon>Ruminantia</taxon>
        <taxon>Pecora</taxon>
        <taxon>Bovidae</taxon>
        <taxon>Bovinae</taxon>
        <taxon>Bos</taxon>
    </lineage>
</organism>
<accession>A0ABM4TJI4</accession>
<evidence type="ECO:0000313" key="3">
    <source>
        <dbReference type="Proteomes" id="UP001652663"/>
    </source>
</evidence>
<dbReference type="Pfam" id="PF13873">
    <property type="entry name" value="Myb_DNA-bind_5"/>
    <property type="match status" value="1"/>
</dbReference>
<dbReference type="InterPro" id="IPR028002">
    <property type="entry name" value="Myb_DNA-bind_5"/>
</dbReference>
<evidence type="ECO:0000256" key="1">
    <source>
        <dbReference type="SAM" id="MobiDB-lite"/>
    </source>
</evidence>
<keyword evidence="3" id="KW-1185">Reference proteome</keyword>
<sequence length="646" mass="70398">MGVVSDVLTGRLLLPGRVGGERDQQAGYQLVLGWAAVDVTEQVYMEPPPRCQLPQSSFSHYLVLSPRKSAEGRGGILLPDAQGMDMAGLGGSGTAAGRGERPTQPTASAGSEPLVGAADWDPAGLDSALSWPKDRMTENMKECLAQTKAAVGEMVTVVKTEVCSPLRDQECGQPCSRRSDPSVMEVEPRKLKGKRDLIMPKSFQQVDFWFCESCQEYFVDECPNHGPPVFVSDTPVPVGIPDRAALTIPQGMEVVKEASGENDVRCINEVIPKGRIFGPYEGQISTQDKSAGFFSWLIVDKNNRYKSIDGSDETKANWMRNVAPLAERKRKPKFSKEELDILVTEVTHHEAVLFGRETMRLSHADRDKIWEGIARKITSVSQVPRSVKDIKHRWDDMKRRTKDKLAFMQQSLSGPGAGGRAPAIVLTAHERAIESALLTARSGHGFPRVELDGTDSPSTSYDEDEETPGPSRQPLRVPLRPSPEEEACLARPTLLRSSSSSDQSETVGPKPEALPRPSPQAACRTPRPHPGPPSAGLDWQLLHAHAQQTEVFRQFCQELVAAHRDLASSMQAIGQAMAELSGRVSQACQTLMEIRDGVQASQRGPAGAAPVGPSPPAEARPVEPPEAPPVPAPARTTRSRKRKHNF</sequence>
<dbReference type="RefSeq" id="XP_070660213.1">
    <property type="nucleotide sequence ID" value="XM_070804112.1"/>
</dbReference>
<dbReference type="Proteomes" id="UP001652663">
    <property type="component" value="Chromosome 15"/>
</dbReference>
<dbReference type="InterPro" id="IPR001005">
    <property type="entry name" value="SANT/Myb"/>
</dbReference>
<dbReference type="PANTHER" id="PTHR23098:SF16">
    <property type="entry name" value="REGULATORY PROTEIN ZESTE"/>
    <property type="match status" value="1"/>
</dbReference>
<dbReference type="GeneID" id="109569792"/>
<feature type="region of interest" description="Disordered" evidence="1">
    <location>
        <begin position="597"/>
        <end position="646"/>
    </location>
</feature>
<proteinExistence type="predicted"/>
<evidence type="ECO:0000259" key="2">
    <source>
        <dbReference type="SMART" id="SM00717"/>
    </source>
</evidence>
<dbReference type="InterPro" id="IPR046341">
    <property type="entry name" value="SET_dom_sf"/>
</dbReference>
<dbReference type="Pfam" id="PF21549">
    <property type="entry name" value="PRDM2_PR"/>
    <property type="match status" value="1"/>
</dbReference>
<feature type="compositionally biased region" description="Pro residues" evidence="1">
    <location>
        <begin position="612"/>
        <end position="632"/>
    </location>
</feature>
<dbReference type="Gene3D" id="2.170.270.10">
    <property type="entry name" value="SET domain"/>
    <property type="match status" value="1"/>
</dbReference>
<dbReference type="PANTHER" id="PTHR23098">
    <property type="entry name" value="AGAP001331-PA-RELATED"/>
    <property type="match status" value="1"/>
</dbReference>